<evidence type="ECO:0000313" key="2">
    <source>
        <dbReference type="EMBL" id="CAB4762264.1"/>
    </source>
</evidence>
<dbReference type="EMBL" id="CAEZYY010000026">
    <property type="protein sequence ID" value="CAB4762264.1"/>
    <property type="molecule type" value="Genomic_DNA"/>
</dbReference>
<evidence type="ECO:0000313" key="4">
    <source>
        <dbReference type="EMBL" id="CAB5059420.1"/>
    </source>
</evidence>
<organism evidence="3">
    <name type="scientific">freshwater metagenome</name>
    <dbReference type="NCBI Taxonomy" id="449393"/>
    <lineage>
        <taxon>unclassified sequences</taxon>
        <taxon>metagenomes</taxon>
        <taxon>ecological metagenomes</taxon>
    </lineage>
</organism>
<dbReference type="EMBL" id="CAEZXX010000024">
    <property type="protein sequence ID" value="CAB4699649.1"/>
    <property type="molecule type" value="Genomic_DNA"/>
</dbReference>
<protein>
    <submittedName>
        <fullName evidence="3">Unannotated protein</fullName>
    </submittedName>
</protein>
<dbReference type="AlphaFoldDB" id="A0A6J7EUV8"/>
<dbReference type="EMBL" id="CAFBLR010000196">
    <property type="protein sequence ID" value="CAB4883889.1"/>
    <property type="molecule type" value="Genomic_DNA"/>
</dbReference>
<sequence length="148" mass="16117">MNDEELLDKLATWLELRLHETAGWDTGSRLYGLTVMDPEALGRNADGAARISLLAEGDVYELLDSPVAIAATVFDAVGLCCFGTATRLDTGERSRCRTVLVVNDCGRSTVNRLQGRSPERMGMASGPVAERVDLLFSAFRSTETHRPT</sequence>
<evidence type="ECO:0000313" key="1">
    <source>
        <dbReference type="EMBL" id="CAB4699649.1"/>
    </source>
</evidence>
<evidence type="ECO:0000313" key="3">
    <source>
        <dbReference type="EMBL" id="CAB4883889.1"/>
    </source>
</evidence>
<reference evidence="3" key="1">
    <citation type="submission" date="2020-05" db="EMBL/GenBank/DDBJ databases">
        <authorList>
            <person name="Chiriac C."/>
            <person name="Salcher M."/>
            <person name="Ghai R."/>
            <person name="Kavagutti S V."/>
        </authorList>
    </citation>
    <scope>NUCLEOTIDE SEQUENCE</scope>
</reference>
<name>A0A6J7EUV8_9ZZZZ</name>
<accession>A0A6J7EUV8</accession>
<proteinExistence type="predicted"/>
<gene>
    <name evidence="1" type="ORF">UFOPK2602_00516</name>
    <name evidence="2" type="ORF">UFOPK2806_01757</name>
    <name evidence="3" type="ORF">UFOPK3417_01654</name>
    <name evidence="4" type="ORF">UFOPK4306_00868</name>
</gene>
<dbReference type="EMBL" id="CAFBQP010000026">
    <property type="protein sequence ID" value="CAB5059420.1"/>
    <property type="molecule type" value="Genomic_DNA"/>
</dbReference>